<protein>
    <recommendedName>
        <fullName evidence="9">Lipoprotein signal peptidase</fullName>
        <ecNumber evidence="9">3.4.23.36</ecNumber>
    </recommendedName>
    <alternativeName>
        <fullName evidence="9">Prolipoprotein signal peptidase</fullName>
    </alternativeName>
    <alternativeName>
        <fullName evidence="9">Signal peptidase II</fullName>
        <shortName evidence="9">SPase II</shortName>
    </alternativeName>
</protein>
<comment type="pathway">
    <text evidence="9">Protein modification; lipoprotein biosynthesis (signal peptide cleavage).</text>
</comment>
<evidence type="ECO:0000256" key="11">
    <source>
        <dbReference type="RuleBase" id="RU004181"/>
    </source>
</evidence>
<dbReference type="EMBL" id="DVHF01000049">
    <property type="protein sequence ID" value="HIR56835.1"/>
    <property type="molecule type" value="Genomic_DNA"/>
</dbReference>
<evidence type="ECO:0000313" key="13">
    <source>
        <dbReference type="Proteomes" id="UP000886785"/>
    </source>
</evidence>
<evidence type="ECO:0000256" key="10">
    <source>
        <dbReference type="RuleBase" id="RU000594"/>
    </source>
</evidence>
<feature type="transmembrane region" description="Helical" evidence="9">
    <location>
        <begin position="89"/>
        <end position="107"/>
    </location>
</feature>
<evidence type="ECO:0000256" key="7">
    <source>
        <dbReference type="ARBA" id="ARBA00022989"/>
    </source>
</evidence>
<keyword evidence="7 9" id="KW-1133">Transmembrane helix</keyword>
<reference evidence="12" key="2">
    <citation type="journal article" date="2021" name="PeerJ">
        <title>Extensive microbial diversity within the chicken gut microbiome revealed by metagenomics and culture.</title>
        <authorList>
            <person name="Gilroy R."/>
            <person name="Ravi A."/>
            <person name="Getino M."/>
            <person name="Pursley I."/>
            <person name="Horton D.L."/>
            <person name="Alikhan N.F."/>
            <person name="Baker D."/>
            <person name="Gharbi K."/>
            <person name="Hall N."/>
            <person name="Watson M."/>
            <person name="Adriaenssens E.M."/>
            <person name="Foster-Nyarko E."/>
            <person name="Jarju S."/>
            <person name="Secka A."/>
            <person name="Antonio M."/>
            <person name="Oren A."/>
            <person name="Chaudhuri R.R."/>
            <person name="La Ragione R."/>
            <person name="Hildebrand F."/>
            <person name="Pallen M.J."/>
        </authorList>
    </citation>
    <scope>NUCLEOTIDE SEQUENCE</scope>
    <source>
        <strain evidence="12">ChiSjej1B19-7085</strain>
    </source>
</reference>
<feature type="active site" evidence="9">
    <location>
        <position position="132"/>
    </location>
</feature>
<feature type="transmembrane region" description="Helical" evidence="9">
    <location>
        <begin position="127"/>
        <end position="149"/>
    </location>
</feature>
<comment type="caution">
    <text evidence="9">Lacks conserved residue(s) required for the propagation of feature annotation.</text>
</comment>
<gene>
    <name evidence="9 12" type="primary">lspA</name>
    <name evidence="12" type="ORF">IAA54_04135</name>
</gene>
<evidence type="ECO:0000256" key="4">
    <source>
        <dbReference type="ARBA" id="ARBA00022692"/>
    </source>
</evidence>
<dbReference type="GO" id="GO:0005886">
    <property type="term" value="C:plasma membrane"/>
    <property type="evidence" value="ECO:0007669"/>
    <property type="project" value="UniProtKB-SubCell"/>
</dbReference>
<evidence type="ECO:0000256" key="9">
    <source>
        <dbReference type="HAMAP-Rule" id="MF_00161"/>
    </source>
</evidence>
<dbReference type="HAMAP" id="MF_00161">
    <property type="entry name" value="LspA"/>
    <property type="match status" value="1"/>
</dbReference>
<proteinExistence type="inferred from homology"/>
<evidence type="ECO:0000256" key="1">
    <source>
        <dbReference type="ARBA" id="ARBA00006139"/>
    </source>
</evidence>
<comment type="similarity">
    <text evidence="1 9 11">Belongs to the peptidase A8 family.</text>
</comment>
<dbReference type="GO" id="GO:0006508">
    <property type="term" value="P:proteolysis"/>
    <property type="evidence" value="ECO:0007669"/>
    <property type="project" value="UniProtKB-KW"/>
</dbReference>
<dbReference type="AlphaFoldDB" id="A0A9D1DPV0"/>
<dbReference type="Proteomes" id="UP000886785">
    <property type="component" value="Unassembled WGS sequence"/>
</dbReference>
<accession>A0A9D1DPV0</accession>
<evidence type="ECO:0000313" key="12">
    <source>
        <dbReference type="EMBL" id="HIR56835.1"/>
    </source>
</evidence>
<dbReference type="PROSITE" id="PS00855">
    <property type="entry name" value="SPASE_II"/>
    <property type="match status" value="1"/>
</dbReference>
<keyword evidence="8 9" id="KW-0472">Membrane</keyword>
<sequence>MLLLSTVLGVILAAAGVAIDQIIKYIVLDRLAPVGSVQVIPGLLDFTYVENRGAAFGILQNRIWFFVVLTVLISAAVIFLWFRYRHHTVWSRLGAVLILSGGIGNLIDRLVLGFVVDYIHVSFFPPVFNFADCCVVIGTVLVMVHVLFFSERRDAE</sequence>
<evidence type="ECO:0000256" key="5">
    <source>
        <dbReference type="ARBA" id="ARBA00022750"/>
    </source>
</evidence>
<dbReference type="GO" id="GO:0004190">
    <property type="term" value="F:aspartic-type endopeptidase activity"/>
    <property type="evidence" value="ECO:0007669"/>
    <property type="project" value="UniProtKB-UniRule"/>
</dbReference>
<comment type="caution">
    <text evidence="12">The sequence shown here is derived from an EMBL/GenBank/DDBJ whole genome shotgun (WGS) entry which is preliminary data.</text>
</comment>
<evidence type="ECO:0000256" key="3">
    <source>
        <dbReference type="ARBA" id="ARBA00022670"/>
    </source>
</evidence>
<evidence type="ECO:0000256" key="2">
    <source>
        <dbReference type="ARBA" id="ARBA00022475"/>
    </source>
</evidence>
<feature type="active site" evidence="9">
    <location>
        <position position="117"/>
    </location>
</feature>
<keyword evidence="3 9" id="KW-0645">Protease</keyword>
<keyword evidence="5 9" id="KW-0064">Aspartyl protease</keyword>
<comment type="subcellular location">
    <subcellularLocation>
        <location evidence="9">Cell membrane</location>
        <topology evidence="9">Multi-pass membrane protein</topology>
    </subcellularLocation>
</comment>
<dbReference type="PRINTS" id="PR00781">
    <property type="entry name" value="LIPOSIGPTASE"/>
</dbReference>
<evidence type="ECO:0000256" key="8">
    <source>
        <dbReference type="ARBA" id="ARBA00023136"/>
    </source>
</evidence>
<name>A0A9D1DPV0_9FIRM</name>
<keyword evidence="4 9" id="KW-0812">Transmembrane</keyword>
<comment type="catalytic activity">
    <reaction evidence="9 10">
        <text>Release of signal peptides from bacterial membrane prolipoproteins. Hydrolyzes -Xaa-Yaa-Zaa-|-(S,diacylglyceryl)Cys-, in which Xaa is hydrophobic (preferably Leu), and Yaa (Ala or Ser) and Zaa (Gly or Ala) have small, neutral side chains.</text>
        <dbReference type="EC" id="3.4.23.36"/>
    </reaction>
</comment>
<reference evidence="12" key="1">
    <citation type="submission" date="2020-10" db="EMBL/GenBank/DDBJ databases">
        <authorList>
            <person name="Gilroy R."/>
        </authorList>
    </citation>
    <scope>NUCLEOTIDE SEQUENCE</scope>
    <source>
        <strain evidence="12">ChiSjej1B19-7085</strain>
    </source>
</reference>
<dbReference type="PANTHER" id="PTHR33695">
    <property type="entry name" value="LIPOPROTEIN SIGNAL PEPTIDASE"/>
    <property type="match status" value="1"/>
</dbReference>
<dbReference type="EC" id="3.4.23.36" evidence="9"/>
<comment type="function">
    <text evidence="9 10">This protein specifically catalyzes the removal of signal peptides from prolipoproteins.</text>
</comment>
<keyword evidence="6 9" id="KW-0378">Hydrolase</keyword>
<feature type="transmembrane region" description="Helical" evidence="9">
    <location>
        <begin position="63"/>
        <end position="82"/>
    </location>
</feature>
<dbReference type="PANTHER" id="PTHR33695:SF1">
    <property type="entry name" value="LIPOPROTEIN SIGNAL PEPTIDASE"/>
    <property type="match status" value="1"/>
</dbReference>
<dbReference type="InterPro" id="IPR001872">
    <property type="entry name" value="Peptidase_A8"/>
</dbReference>
<organism evidence="12 13">
    <name type="scientific">Candidatus Gallacutalibacter pullicola</name>
    <dbReference type="NCBI Taxonomy" id="2840830"/>
    <lineage>
        <taxon>Bacteria</taxon>
        <taxon>Bacillati</taxon>
        <taxon>Bacillota</taxon>
        <taxon>Clostridia</taxon>
        <taxon>Eubacteriales</taxon>
        <taxon>Candidatus Gallacutalibacter</taxon>
    </lineage>
</organism>
<dbReference type="NCBIfam" id="TIGR00077">
    <property type="entry name" value="lspA"/>
    <property type="match status" value="1"/>
</dbReference>
<keyword evidence="2 9" id="KW-1003">Cell membrane</keyword>
<evidence type="ECO:0000256" key="6">
    <source>
        <dbReference type="ARBA" id="ARBA00022801"/>
    </source>
</evidence>
<dbReference type="Pfam" id="PF01252">
    <property type="entry name" value="Peptidase_A8"/>
    <property type="match status" value="1"/>
</dbReference>